<dbReference type="Proteomes" id="UP000236379">
    <property type="component" value="Unassembled WGS sequence"/>
</dbReference>
<gene>
    <name evidence="3" type="ORF">CVO96_07780</name>
</gene>
<dbReference type="Pfam" id="PF13569">
    <property type="entry name" value="DUF4132"/>
    <property type="match status" value="1"/>
</dbReference>
<protein>
    <recommendedName>
        <fullName evidence="2">Aminoacyl-transfer RNA synthetases class-II family profile domain-containing protein</fullName>
    </recommendedName>
</protein>
<sequence length="972" mass="107446">MQARAVATRIRQLLSAREQAVPSIMNMLGTVDYETREQALDTVLQESWRGELELAERWMFTQALEKVLEGFEADGHAVRPELRARHRVLTWIRHSTNFQTMEREALGALTFLARDERNLTLELLASCIDAQDPTHRKPLRRIVSRMQEQADVLNDLEGGLLGSGREAEDAWLNLFVKRFLAQRAHGSQRPSAPPVPPPLAERLALRLLEDEFPSVPAHSLRDFRLMGLSRLSPEDLSSEVRLRIIQDMLDRQYLPLGGYGGSVAGAALETLIQAARQAGTLPPLTLAAIRRSAFSGVDADHLNDWKAVLTPELNPGEAWSDAFLARLDALSPEQRQPWPALLAFARTASAGKPSTKWLKEGEKYLKAVGLAPFREVLTAALPLLSRSRTFALEGSNFQGADVNLVIEPFNALSLKGLLWLVPLAADDALTRAVALVVESALKKVPSVGPRDPKIANAAVYALSRTESGSALAALARLATTVTFKGTLKEVQKGLEVVAERLHVTPDDLLELGVPTLGLSGAGVRAQALGDVEARLKVDGGGAHLSFNRGGKALKSVPAAVKKDFAEELADLRAAQKEAEKAVASLSQRLDGLMIQPRVWLGEAWLERYLAHPLAGTVARRLLWLVDGVPALWADSDLRNSQHESVPVLPTSEVALWHPIGRDVEEVLAWRTRLESLDIRQPFKQAWREVYVLTDAERRTDTYSNRFAGHILKQHQFHALAALRGWRNRLRLMVDDSYPPAMRDLPAYGLRAEYWIEGVGEDYGTDSTDSGTYLRLGTDQVRFYPLGAPENHAHAGGGGYTMWVNQTQQPVAPLPLEQIPPRVLSEVLRDVDLFVGVASVGNDPTWQDGGPGGRFREYWQSYSFGELTETARTRAAYLARLIPRLQIRERLSLDGRFLRVRGERRGYKIHLGSGNILMEPNDQYLCIIPGGRGSGPDVDFDGDRVLSLVLSKAFLLADDTAITDPVILQQIGR</sequence>
<proteinExistence type="predicted"/>
<dbReference type="AlphaFoldDB" id="A0A2K3UXN7"/>
<dbReference type="EMBL" id="PPPD01000001">
    <property type="protein sequence ID" value="PNY81299.1"/>
    <property type="molecule type" value="Genomic_DNA"/>
</dbReference>
<dbReference type="InterPro" id="IPR006195">
    <property type="entry name" value="aa-tRNA-synth_II"/>
</dbReference>
<keyword evidence="1" id="KW-0175">Coiled coil</keyword>
<accession>A0A2K3UXN7</accession>
<reference evidence="3 4" key="1">
    <citation type="submission" date="2018-01" db="EMBL/GenBank/DDBJ databases">
        <title>Deinococcus koreensis sp. nov., a radiation-resistant bacterium isolated from river water.</title>
        <authorList>
            <person name="Choi A."/>
        </authorList>
    </citation>
    <scope>NUCLEOTIDE SEQUENCE [LARGE SCALE GENOMIC DNA]</scope>
    <source>
        <strain evidence="3 4">SJW1-2</strain>
    </source>
</reference>
<dbReference type="OrthoDB" id="9763697at2"/>
<dbReference type="InterPro" id="IPR056639">
    <property type="entry name" value="DUF7737"/>
</dbReference>
<name>A0A2K3UXN7_9DEIO</name>
<dbReference type="PROSITE" id="PS50862">
    <property type="entry name" value="AA_TRNA_LIGASE_II"/>
    <property type="match status" value="1"/>
</dbReference>
<keyword evidence="4" id="KW-1185">Reference proteome</keyword>
<evidence type="ECO:0000256" key="1">
    <source>
        <dbReference type="SAM" id="Coils"/>
    </source>
</evidence>
<organism evidence="3 4">
    <name type="scientific">Deinococcus koreensis</name>
    <dbReference type="NCBI Taxonomy" id="2054903"/>
    <lineage>
        <taxon>Bacteria</taxon>
        <taxon>Thermotogati</taxon>
        <taxon>Deinococcota</taxon>
        <taxon>Deinococci</taxon>
        <taxon>Deinococcales</taxon>
        <taxon>Deinococcaceae</taxon>
        <taxon>Deinococcus</taxon>
    </lineage>
</organism>
<dbReference type="RefSeq" id="WP_103311742.1">
    <property type="nucleotide sequence ID" value="NZ_PPPD01000001.1"/>
</dbReference>
<feature type="domain" description="Aminoacyl-transfer RNA synthetases class-II family profile" evidence="2">
    <location>
        <begin position="75"/>
        <end position="964"/>
    </location>
</feature>
<comment type="caution">
    <text evidence="3">The sequence shown here is derived from an EMBL/GenBank/DDBJ whole genome shotgun (WGS) entry which is preliminary data.</text>
</comment>
<evidence type="ECO:0000259" key="2">
    <source>
        <dbReference type="PROSITE" id="PS50862"/>
    </source>
</evidence>
<evidence type="ECO:0000313" key="3">
    <source>
        <dbReference type="EMBL" id="PNY81299.1"/>
    </source>
</evidence>
<dbReference type="InterPro" id="IPR025406">
    <property type="entry name" value="DUF4132"/>
</dbReference>
<dbReference type="Pfam" id="PF24879">
    <property type="entry name" value="DUF7737"/>
    <property type="match status" value="1"/>
</dbReference>
<evidence type="ECO:0000313" key="4">
    <source>
        <dbReference type="Proteomes" id="UP000236379"/>
    </source>
</evidence>
<feature type="coiled-coil region" evidence="1">
    <location>
        <begin position="561"/>
        <end position="595"/>
    </location>
</feature>